<gene>
    <name evidence="2" type="ORF">SANT12839_038810</name>
</gene>
<evidence type="ECO:0000313" key="2">
    <source>
        <dbReference type="EMBL" id="GDY42999.1"/>
    </source>
</evidence>
<protein>
    <submittedName>
        <fullName evidence="2">Uncharacterized protein</fullName>
    </submittedName>
</protein>
<dbReference type="Proteomes" id="UP000299290">
    <property type="component" value="Unassembled WGS sequence"/>
</dbReference>
<feature type="compositionally biased region" description="Low complexity" evidence="1">
    <location>
        <begin position="21"/>
        <end position="46"/>
    </location>
</feature>
<name>A0A4D4K9X9_9ACTN</name>
<sequence length="92" mass="9629">MFSSKITTTCFTGVAVSPPFAGAAHAGATPPTVASAAAPARAPQRAARPRRRPPSDPAVPPIPCLHMIHDSRLRLILCRGQDSPMESMEAAE</sequence>
<evidence type="ECO:0000256" key="1">
    <source>
        <dbReference type="SAM" id="MobiDB-lite"/>
    </source>
</evidence>
<organism evidence="2 3">
    <name type="scientific">Streptomyces antimycoticus</name>
    <dbReference type="NCBI Taxonomy" id="68175"/>
    <lineage>
        <taxon>Bacteria</taxon>
        <taxon>Bacillati</taxon>
        <taxon>Actinomycetota</taxon>
        <taxon>Actinomycetes</taxon>
        <taxon>Kitasatosporales</taxon>
        <taxon>Streptomycetaceae</taxon>
        <taxon>Streptomyces</taxon>
        <taxon>Streptomyces violaceusniger group</taxon>
    </lineage>
</organism>
<reference evidence="2 3" key="1">
    <citation type="journal article" date="2020" name="Int. J. Syst. Evol. Microbiol.">
        <title>Reclassification of Streptomyces castelarensis and Streptomyces sporoclivatus as later heterotypic synonyms of Streptomyces antimycoticus.</title>
        <authorList>
            <person name="Komaki H."/>
            <person name="Tamura T."/>
        </authorList>
    </citation>
    <scope>NUCLEOTIDE SEQUENCE [LARGE SCALE GENOMIC DNA]</scope>
    <source>
        <strain evidence="2 3">NBRC 12839</strain>
    </source>
</reference>
<dbReference type="AlphaFoldDB" id="A0A4D4K9X9"/>
<dbReference type="EMBL" id="BJHV01000001">
    <property type="protein sequence ID" value="GDY42999.1"/>
    <property type="molecule type" value="Genomic_DNA"/>
</dbReference>
<feature type="region of interest" description="Disordered" evidence="1">
    <location>
        <begin position="21"/>
        <end position="62"/>
    </location>
</feature>
<evidence type="ECO:0000313" key="3">
    <source>
        <dbReference type="Proteomes" id="UP000299290"/>
    </source>
</evidence>
<keyword evidence="3" id="KW-1185">Reference proteome</keyword>
<accession>A0A4D4K9X9</accession>
<proteinExistence type="predicted"/>
<comment type="caution">
    <text evidence="2">The sequence shown here is derived from an EMBL/GenBank/DDBJ whole genome shotgun (WGS) entry which is preliminary data.</text>
</comment>